<keyword evidence="10" id="KW-1185">Reference proteome</keyword>
<dbReference type="InterPro" id="IPR052474">
    <property type="entry name" value="UDP-GlcNAc_transferase"/>
</dbReference>
<evidence type="ECO:0000313" key="10">
    <source>
        <dbReference type="Proteomes" id="UP000006790"/>
    </source>
</evidence>
<dbReference type="RefSeq" id="XP_003647940.1">
    <property type="nucleotide sequence ID" value="XM_003647892.1"/>
</dbReference>
<name>G8JWA8_ERECY</name>
<dbReference type="PANTHER" id="PTHR47043:SF1">
    <property type="entry name" value="UDP-N-ACETYLGLUCOSAMINE TRANSFERASE SUBUNIT ALG13"/>
    <property type="match status" value="1"/>
</dbReference>
<evidence type="ECO:0000256" key="1">
    <source>
        <dbReference type="ARBA" id="ARBA00011198"/>
    </source>
</evidence>
<evidence type="ECO:0000256" key="3">
    <source>
        <dbReference type="ARBA" id="ARBA00017468"/>
    </source>
</evidence>
<comment type="subunit">
    <text evidence="1 7">Heterodimer with ALG14 to form a functional enzyme.</text>
</comment>
<evidence type="ECO:0000256" key="2">
    <source>
        <dbReference type="ARBA" id="ARBA00012614"/>
    </source>
</evidence>
<proteinExistence type="inferred from homology"/>
<dbReference type="Proteomes" id="UP000006790">
    <property type="component" value="Chromosome 7"/>
</dbReference>
<dbReference type="HOGENOM" id="CLU_085408_2_0_1"/>
<protein>
    <recommendedName>
        <fullName evidence="3 7">UDP-N-acetylglucosamine transferase subunit ALG13</fullName>
        <ecNumber evidence="2 7">2.4.1.141</ecNumber>
    </recommendedName>
    <alternativeName>
        <fullName evidence="5 7">Asparagine-linked glycosylation protein 13</fullName>
    </alternativeName>
</protein>
<dbReference type="GO" id="GO:0098548">
    <property type="term" value="C:cytoplasmic side of Golgi membrane"/>
    <property type="evidence" value="ECO:0007669"/>
    <property type="project" value="EnsemblFungi"/>
</dbReference>
<dbReference type="KEGG" id="erc:Ecym_7284"/>
<dbReference type="FunCoup" id="G8JWA8">
    <property type="interactions" value="324"/>
</dbReference>
<evidence type="ECO:0000256" key="5">
    <source>
        <dbReference type="ARBA" id="ARBA00032061"/>
    </source>
</evidence>
<dbReference type="GO" id="GO:0042802">
    <property type="term" value="F:identical protein binding"/>
    <property type="evidence" value="ECO:0007669"/>
    <property type="project" value="EnsemblFungi"/>
</dbReference>
<dbReference type="PANTHER" id="PTHR47043">
    <property type="entry name" value="UDP-N-ACETYLGLUCOSAMINE TRANSFERASE SUBUNIT ALG13"/>
    <property type="match status" value="1"/>
</dbReference>
<comment type="catalytic activity">
    <reaction evidence="6">
        <text>an N-acetyl-alpha-D-glucosaminyl-diphospho-di-trans,poly-cis-dolichol + UDP-N-acetyl-alpha-D-glucosamine = an N,N'-diacetylchitobiosyl-diphospho-di-trans,poly-cis-dolichol + UDP + H(+)</text>
        <dbReference type="Rhea" id="RHEA:23380"/>
        <dbReference type="Rhea" id="RHEA-COMP:19507"/>
        <dbReference type="Rhea" id="RHEA-COMP:19510"/>
        <dbReference type="ChEBI" id="CHEBI:15378"/>
        <dbReference type="ChEBI" id="CHEBI:57269"/>
        <dbReference type="ChEBI" id="CHEBI:57705"/>
        <dbReference type="ChEBI" id="CHEBI:58223"/>
        <dbReference type="ChEBI" id="CHEBI:58427"/>
        <dbReference type="EC" id="2.4.1.141"/>
    </reaction>
</comment>
<comment type="function">
    <text evidence="4 7">Involved in protein N-glycosylation. Essential for the second step of the dolichol-linked oligosaccharide pathway.</text>
</comment>
<dbReference type="GeneID" id="11471317"/>
<dbReference type="EC" id="2.4.1.141" evidence="2 7"/>
<dbReference type="OrthoDB" id="20273at2759"/>
<organism evidence="9 10">
    <name type="scientific">Eremothecium cymbalariae (strain CBS 270.75 / DBVPG 7215 / KCTC 17166 / NRRL Y-17582)</name>
    <name type="common">Yeast</name>
    <dbReference type="NCBI Taxonomy" id="931890"/>
    <lineage>
        <taxon>Eukaryota</taxon>
        <taxon>Fungi</taxon>
        <taxon>Dikarya</taxon>
        <taxon>Ascomycota</taxon>
        <taxon>Saccharomycotina</taxon>
        <taxon>Saccharomycetes</taxon>
        <taxon>Saccharomycetales</taxon>
        <taxon>Saccharomycetaceae</taxon>
        <taxon>Eremothecium</taxon>
    </lineage>
</organism>
<dbReference type="GO" id="GO:0005829">
    <property type="term" value="C:cytosol"/>
    <property type="evidence" value="ECO:0007669"/>
    <property type="project" value="EnsemblFungi"/>
</dbReference>
<keyword evidence="7" id="KW-0808">Transferase</keyword>
<dbReference type="InParanoid" id="G8JWA8"/>
<dbReference type="Gene3D" id="3.40.50.2000">
    <property type="entry name" value="Glycogen Phosphorylase B"/>
    <property type="match status" value="1"/>
</dbReference>
<dbReference type="OMA" id="ILDAWKM"/>
<dbReference type="Pfam" id="PF04101">
    <property type="entry name" value="Glyco_tran_28_C"/>
    <property type="match status" value="1"/>
</dbReference>
<keyword evidence="7" id="KW-0328">Glycosyltransferase</keyword>
<comment type="similarity">
    <text evidence="7">Belongs to the glycosyltransferase 28 family.</text>
</comment>
<keyword evidence="7" id="KW-0256">Endoplasmic reticulum</keyword>
<accession>G8JWA8</accession>
<reference evidence="10" key="1">
    <citation type="journal article" date="2012" name="G3 (Bethesda)">
        <title>Pichia sorbitophila, an interspecies yeast hybrid reveals early steps of genome resolution following polyploidization.</title>
        <authorList>
            <person name="Leh Louis V."/>
            <person name="Despons L."/>
            <person name="Friedrich A."/>
            <person name="Martin T."/>
            <person name="Durrens P."/>
            <person name="Casaregola S."/>
            <person name="Neuveglise C."/>
            <person name="Fairhead C."/>
            <person name="Marck C."/>
            <person name="Cruz J.A."/>
            <person name="Straub M.L."/>
            <person name="Kugler V."/>
            <person name="Sacerdot C."/>
            <person name="Uzunov Z."/>
            <person name="Thierry A."/>
            <person name="Weiss S."/>
            <person name="Bleykasten C."/>
            <person name="De Montigny J."/>
            <person name="Jacques N."/>
            <person name="Jung P."/>
            <person name="Lemaire M."/>
            <person name="Mallet S."/>
            <person name="Morel G."/>
            <person name="Richard G.F."/>
            <person name="Sarkar A."/>
            <person name="Savel G."/>
            <person name="Schacherer J."/>
            <person name="Seret M.L."/>
            <person name="Talla E."/>
            <person name="Samson G."/>
            <person name="Jubin C."/>
            <person name="Poulain J."/>
            <person name="Vacherie B."/>
            <person name="Barbe V."/>
            <person name="Pelletier E."/>
            <person name="Sherman D.J."/>
            <person name="Westhof E."/>
            <person name="Weissenbach J."/>
            <person name="Baret P.V."/>
            <person name="Wincker P."/>
            <person name="Gaillardin C."/>
            <person name="Dujon B."/>
            <person name="Souciet J.L."/>
        </authorList>
    </citation>
    <scope>NUCLEOTIDE SEQUENCE [LARGE SCALE GENOMIC DNA]</scope>
    <source>
        <strain evidence="10">CBS 270.75 / DBVPG 7215 / KCTC 17166 / NRRL Y-17582</strain>
    </source>
</reference>
<evidence type="ECO:0000256" key="7">
    <source>
        <dbReference type="RuleBase" id="RU362128"/>
    </source>
</evidence>
<dbReference type="GO" id="GO:0006488">
    <property type="term" value="P:dolichol-linked oligosaccharide biosynthetic process"/>
    <property type="evidence" value="ECO:0007669"/>
    <property type="project" value="EnsemblFungi"/>
</dbReference>
<feature type="domain" description="Glycosyl transferase family 28 C-terminal" evidence="8">
    <location>
        <begin position="8"/>
        <end position="185"/>
    </location>
</feature>
<evidence type="ECO:0000313" key="9">
    <source>
        <dbReference type="EMBL" id="AET41123.1"/>
    </source>
</evidence>
<evidence type="ECO:0000256" key="6">
    <source>
        <dbReference type="ARBA" id="ARBA00048184"/>
    </source>
</evidence>
<dbReference type="EMBL" id="CP002503">
    <property type="protein sequence ID" value="AET41123.1"/>
    <property type="molecule type" value="Genomic_DNA"/>
</dbReference>
<dbReference type="SUPFAM" id="SSF53756">
    <property type="entry name" value="UDP-Glycosyltransferase/glycogen phosphorylase"/>
    <property type="match status" value="1"/>
</dbReference>
<dbReference type="GO" id="GO:0043541">
    <property type="term" value="C:UDP-N-acetylglucosamine transferase complex"/>
    <property type="evidence" value="ECO:0007669"/>
    <property type="project" value="EnsemblFungi"/>
</dbReference>
<evidence type="ECO:0000259" key="8">
    <source>
        <dbReference type="Pfam" id="PF04101"/>
    </source>
</evidence>
<gene>
    <name evidence="7" type="primary">ALG13</name>
    <name evidence="9" type="ordered locus">Ecym_7284</name>
</gene>
<comment type="subcellular location">
    <subcellularLocation>
        <location evidence="7">Endoplasmic reticulum</location>
    </subcellularLocation>
</comment>
<dbReference type="AlphaFoldDB" id="G8JWA8"/>
<dbReference type="GO" id="GO:0004577">
    <property type="term" value="F:N-acetylglucosaminyldiphosphodolichol N-acetylglucosaminyltransferase activity"/>
    <property type="evidence" value="ECO:0007669"/>
    <property type="project" value="UniProtKB-EC"/>
</dbReference>
<dbReference type="STRING" id="931890.G8JWA8"/>
<evidence type="ECO:0000256" key="4">
    <source>
        <dbReference type="ARBA" id="ARBA00024804"/>
    </source>
</evidence>
<dbReference type="eggNOG" id="KOG3349">
    <property type="taxonomic scope" value="Eukaryota"/>
</dbReference>
<dbReference type="InterPro" id="IPR007235">
    <property type="entry name" value="Glyco_trans_28_C"/>
</dbReference>
<sequence length="198" mass="22116">MDSEHPKTVCVTCGATVPFGKLVEIVLAEETLSLLEEYAYKRLFIQFGRGYDDEYKSKVSLLGGNYITKSTLPELDGVATTIVQYRGLEIIGVAFHSQIDKFIEQYASLVISHAGTGSILDALRSSKPLIVCINSSLMDNHQEEIAEKLQECGHLWSIHGNVEELCVAIVRSQKETLQPLRNAYNEDFARLLLDVSHR</sequence>